<dbReference type="EMBL" id="LCDE01000034">
    <property type="protein sequence ID" value="KKS45089.1"/>
    <property type="molecule type" value="Genomic_DNA"/>
</dbReference>
<feature type="transmembrane region" description="Helical" evidence="8">
    <location>
        <begin position="287"/>
        <end position="302"/>
    </location>
</feature>
<feature type="transmembrane region" description="Helical" evidence="8">
    <location>
        <begin position="113"/>
        <end position="130"/>
    </location>
</feature>
<feature type="transmembrane region" description="Helical" evidence="8">
    <location>
        <begin position="224"/>
        <end position="241"/>
    </location>
</feature>
<dbReference type="GO" id="GO:0005886">
    <property type="term" value="C:plasma membrane"/>
    <property type="evidence" value="ECO:0007669"/>
    <property type="project" value="UniProtKB-SubCell"/>
</dbReference>
<reference evidence="10 11" key="1">
    <citation type="journal article" date="2015" name="Nature">
        <title>rRNA introns, odd ribosomes, and small enigmatic genomes across a large radiation of phyla.</title>
        <authorList>
            <person name="Brown C.T."/>
            <person name="Hug L.A."/>
            <person name="Thomas B.C."/>
            <person name="Sharon I."/>
            <person name="Castelle C.J."/>
            <person name="Singh A."/>
            <person name="Wilkins M.J."/>
            <person name="Williams K.H."/>
            <person name="Banfield J.F."/>
        </authorList>
    </citation>
    <scope>NUCLEOTIDE SEQUENCE [LARGE SCALE GENOMIC DNA]</scope>
</reference>
<gene>
    <name evidence="10" type="ORF">UV10_C0034G0004</name>
</gene>
<dbReference type="InterPro" id="IPR003342">
    <property type="entry name" value="ArnT-like_N"/>
</dbReference>
<dbReference type="PANTHER" id="PTHR33908:SF11">
    <property type="entry name" value="MEMBRANE PROTEIN"/>
    <property type="match status" value="1"/>
</dbReference>
<name>A0A0G0Z8W7_9BACT</name>
<evidence type="ECO:0000256" key="2">
    <source>
        <dbReference type="ARBA" id="ARBA00022475"/>
    </source>
</evidence>
<comment type="caution">
    <text evidence="10">The sequence shown here is derived from an EMBL/GenBank/DDBJ whole genome shotgun (WGS) entry which is preliminary data.</text>
</comment>
<dbReference type="InterPro" id="IPR050297">
    <property type="entry name" value="LipidA_mod_glycosyltrf_83"/>
</dbReference>
<evidence type="ECO:0000256" key="6">
    <source>
        <dbReference type="ARBA" id="ARBA00022989"/>
    </source>
</evidence>
<comment type="subcellular location">
    <subcellularLocation>
        <location evidence="1">Cell membrane</location>
        <topology evidence="1">Multi-pass membrane protein</topology>
    </subcellularLocation>
</comment>
<keyword evidence="2" id="KW-1003">Cell membrane</keyword>
<feature type="transmembrane region" description="Helical" evidence="8">
    <location>
        <begin position="261"/>
        <end position="280"/>
    </location>
</feature>
<dbReference type="GO" id="GO:0000030">
    <property type="term" value="F:mannosyltransferase activity"/>
    <property type="evidence" value="ECO:0007669"/>
    <property type="project" value="InterPro"/>
</dbReference>
<evidence type="ECO:0000256" key="1">
    <source>
        <dbReference type="ARBA" id="ARBA00004651"/>
    </source>
</evidence>
<keyword evidence="6 8" id="KW-1133">Transmembrane helix</keyword>
<evidence type="ECO:0000256" key="8">
    <source>
        <dbReference type="SAM" id="Phobius"/>
    </source>
</evidence>
<feature type="transmembrane region" description="Helical" evidence="8">
    <location>
        <begin position="90"/>
        <end position="107"/>
    </location>
</feature>
<dbReference type="GO" id="GO:0006493">
    <property type="term" value="P:protein O-linked glycosylation"/>
    <property type="evidence" value="ECO:0007669"/>
    <property type="project" value="InterPro"/>
</dbReference>
<feature type="transmembrane region" description="Helical" evidence="8">
    <location>
        <begin position="171"/>
        <end position="190"/>
    </location>
</feature>
<evidence type="ECO:0000256" key="3">
    <source>
        <dbReference type="ARBA" id="ARBA00022676"/>
    </source>
</evidence>
<evidence type="ECO:0000313" key="10">
    <source>
        <dbReference type="EMBL" id="KKS45089.1"/>
    </source>
</evidence>
<dbReference type="Proteomes" id="UP000034951">
    <property type="component" value="Unassembled WGS sequence"/>
</dbReference>
<proteinExistence type="predicted"/>
<evidence type="ECO:0000256" key="4">
    <source>
        <dbReference type="ARBA" id="ARBA00022679"/>
    </source>
</evidence>
<dbReference type="GO" id="GO:0009103">
    <property type="term" value="P:lipopolysaccharide biosynthetic process"/>
    <property type="evidence" value="ECO:0007669"/>
    <property type="project" value="UniProtKB-ARBA"/>
</dbReference>
<organism evidence="10 11">
    <name type="scientific">Candidatus Azambacteria bacterium GW2011_GWA1_42_19</name>
    <dbReference type="NCBI Taxonomy" id="1618609"/>
    <lineage>
        <taxon>Bacteria</taxon>
        <taxon>Candidatus Azamiibacteriota</taxon>
    </lineage>
</organism>
<keyword evidence="7 8" id="KW-0472">Membrane</keyword>
<keyword evidence="5 8" id="KW-0812">Transmembrane</keyword>
<feature type="domain" description="ArnT-like N-terminal" evidence="9">
    <location>
        <begin position="55"/>
        <end position="131"/>
    </location>
</feature>
<feature type="transmembrane region" description="Helical" evidence="8">
    <location>
        <begin position="137"/>
        <end position="165"/>
    </location>
</feature>
<feature type="transmembrane region" description="Helical" evidence="8">
    <location>
        <begin position="333"/>
        <end position="350"/>
    </location>
</feature>
<evidence type="ECO:0000313" key="11">
    <source>
        <dbReference type="Proteomes" id="UP000034951"/>
    </source>
</evidence>
<keyword evidence="3" id="KW-0328">Glycosyltransferase</keyword>
<accession>A0A0G0Z8W7</accession>
<feature type="transmembrane region" description="Helical" evidence="8">
    <location>
        <begin position="62"/>
        <end position="83"/>
    </location>
</feature>
<dbReference type="GO" id="GO:0016763">
    <property type="term" value="F:pentosyltransferase activity"/>
    <property type="evidence" value="ECO:0007669"/>
    <property type="project" value="TreeGrafter"/>
</dbReference>
<dbReference type="Pfam" id="PF02366">
    <property type="entry name" value="PMT"/>
    <property type="match status" value="1"/>
</dbReference>
<evidence type="ECO:0000256" key="5">
    <source>
        <dbReference type="ARBA" id="ARBA00022692"/>
    </source>
</evidence>
<dbReference type="AlphaFoldDB" id="A0A0G0Z8W7"/>
<protein>
    <recommendedName>
        <fullName evidence="9">ArnT-like N-terminal domain-containing protein</fullName>
    </recommendedName>
</protein>
<evidence type="ECO:0000259" key="9">
    <source>
        <dbReference type="Pfam" id="PF02366"/>
    </source>
</evidence>
<dbReference type="PANTHER" id="PTHR33908">
    <property type="entry name" value="MANNOSYLTRANSFERASE YKCB-RELATED"/>
    <property type="match status" value="1"/>
</dbReference>
<keyword evidence="4" id="KW-0808">Transferase</keyword>
<sequence length="482" mass="55705">MLNIFLNNPPSLNWDEVSLGFNAFSLLKTGRDEWGTVLPLLFRAFGDFKLPAYVYFTVPVPFAVRLPSVIFGFLLILISYLLGRRFFSKSVGLITALLVAISPWTWWLSRIALEANAGAFFIALGIYCLLSKKLNLGILFLGLSVWTYNSARVFSPLFLLGFFFINRLKPTLVHYFLISIFFIPMLFQLLSPTGQARYQTLSLLDSGAIAKIEQLQTTKPGGRLLYNKVTYWTGSFVKNYLSYLSPNFLFLKGGNHYQFSVQNHGLLYLITLPFLVIGLWKIRQNKLLLIWLFLAPVAGSLTRDAPHVLRAIPMLPLPMLLTAIGLSRFGRNIKAIFLIGLLISSIYYLVSANTYRSNYSQSWQYGYAQTIQFIKDNYDQYDRVIFTKKYGEPHEFVAYYWPWNPADFPSQKQWDYHANWYWVNALDKFTFVNDWEMAEYVKTLDRSKRYLVVQSPEHETTGTEVFRINFLDAKPAFIIKQL</sequence>
<evidence type="ECO:0000256" key="7">
    <source>
        <dbReference type="ARBA" id="ARBA00023136"/>
    </source>
</evidence>